<dbReference type="AlphaFoldDB" id="A0A2T5GBM0"/>
<proteinExistence type="predicted"/>
<sequence length="98" mass="11279">MRLTADGRRRGAGRPAGSRGAKAQCRRRPKRRRRDDRLRRSLFTPVSVESAFSRKTPFVSHRNESASRVPTERLPAIYEKTSNHLRKSPGRRIIVKEA</sequence>
<gene>
    <name evidence="2" type="ORF">HSCHL_1652</name>
</gene>
<feature type="compositionally biased region" description="Basic residues" evidence="1">
    <location>
        <begin position="24"/>
        <end position="34"/>
    </location>
</feature>
<evidence type="ECO:0000313" key="3">
    <source>
        <dbReference type="Proteomes" id="UP000244180"/>
    </source>
</evidence>
<protein>
    <submittedName>
        <fullName evidence="2">Uncharacterized protein</fullName>
    </submittedName>
</protein>
<evidence type="ECO:0000313" key="2">
    <source>
        <dbReference type="EMBL" id="PTQ53587.1"/>
    </source>
</evidence>
<feature type="compositionally biased region" description="Low complexity" evidence="1">
    <location>
        <begin position="13"/>
        <end position="23"/>
    </location>
</feature>
<accession>A0A2T5GBM0</accession>
<dbReference type="Proteomes" id="UP000244180">
    <property type="component" value="Unassembled WGS sequence"/>
</dbReference>
<comment type="caution">
    <text evidence="2">The sequence shown here is derived from an EMBL/GenBank/DDBJ whole genome shotgun (WGS) entry which is preliminary data.</text>
</comment>
<dbReference type="EMBL" id="PEBV01000013">
    <property type="protein sequence ID" value="PTQ53587.1"/>
    <property type="molecule type" value="Genomic_DNA"/>
</dbReference>
<evidence type="ECO:0000256" key="1">
    <source>
        <dbReference type="SAM" id="MobiDB-lite"/>
    </source>
</evidence>
<name>A0A2T5GBM0_HYDSH</name>
<reference evidence="2 3" key="1">
    <citation type="submission" date="2017-08" db="EMBL/GenBank/DDBJ databases">
        <title>Burning lignite coal seam in the remote Altai Mountains harbors a hydrogen-driven thermophilic microbial community.</title>
        <authorList>
            <person name="Kadnikov V.V."/>
            <person name="Mardanov A.V."/>
            <person name="Ivasenko D."/>
            <person name="Beletsky A.V."/>
            <person name="Karnachuk O.V."/>
            <person name="Ravin N.V."/>
        </authorList>
    </citation>
    <scope>NUCLEOTIDE SEQUENCE [LARGE SCALE GENOMIC DNA]</scope>
    <source>
        <strain evidence="2">AL33</strain>
    </source>
</reference>
<feature type="region of interest" description="Disordered" evidence="1">
    <location>
        <begin position="1"/>
        <end position="41"/>
    </location>
</feature>
<organism evidence="2 3">
    <name type="scientific">Hydrogenibacillus schlegelii</name>
    <name type="common">Bacillus schlegelii</name>
    <dbReference type="NCBI Taxonomy" id="1484"/>
    <lineage>
        <taxon>Bacteria</taxon>
        <taxon>Bacillati</taxon>
        <taxon>Bacillota</taxon>
        <taxon>Bacilli</taxon>
        <taxon>Bacillales</taxon>
        <taxon>Bacillales Family X. Incertae Sedis</taxon>
        <taxon>Hydrogenibacillus</taxon>
    </lineage>
</organism>